<protein>
    <submittedName>
        <fullName evidence="1">Uncharacterized protein</fullName>
    </submittedName>
</protein>
<sequence>NKSGAGVLTCNSLRRFANHMTSAAALATERYSASVDDRATVLCLFDSHNTGLLPK</sequence>
<keyword evidence="2" id="KW-1185">Reference proteome</keyword>
<evidence type="ECO:0000313" key="1">
    <source>
        <dbReference type="EMBL" id="MCI42896.1"/>
    </source>
</evidence>
<evidence type="ECO:0000313" key="2">
    <source>
        <dbReference type="Proteomes" id="UP000265520"/>
    </source>
</evidence>
<dbReference type="Proteomes" id="UP000265520">
    <property type="component" value="Unassembled WGS sequence"/>
</dbReference>
<dbReference type="AlphaFoldDB" id="A0A392S4U3"/>
<dbReference type="EMBL" id="LXQA010310446">
    <property type="protein sequence ID" value="MCI42896.1"/>
    <property type="molecule type" value="Genomic_DNA"/>
</dbReference>
<organism evidence="1 2">
    <name type="scientific">Trifolium medium</name>
    <dbReference type="NCBI Taxonomy" id="97028"/>
    <lineage>
        <taxon>Eukaryota</taxon>
        <taxon>Viridiplantae</taxon>
        <taxon>Streptophyta</taxon>
        <taxon>Embryophyta</taxon>
        <taxon>Tracheophyta</taxon>
        <taxon>Spermatophyta</taxon>
        <taxon>Magnoliopsida</taxon>
        <taxon>eudicotyledons</taxon>
        <taxon>Gunneridae</taxon>
        <taxon>Pentapetalae</taxon>
        <taxon>rosids</taxon>
        <taxon>fabids</taxon>
        <taxon>Fabales</taxon>
        <taxon>Fabaceae</taxon>
        <taxon>Papilionoideae</taxon>
        <taxon>50 kb inversion clade</taxon>
        <taxon>NPAAA clade</taxon>
        <taxon>Hologalegina</taxon>
        <taxon>IRL clade</taxon>
        <taxon>Trifolieae</taxon>
        <taxon>Trifolium</taxon>
    </lineage>
</organism>
<comment type="caution">
    <text evidence="1">The sequence shown here is derived from an EMBL/GenBank/DDBJ whole genome shotgun (WGS) entry which is preliminary data.</text>
</comment>
<reference evidence="1 2" key="1">
    <citation type="journal article" date="2018" name="Front. Plant Sci.">
        <title>Red Clover (Trifolium pratense) and Zigzag Clover (T. medium) - A Picture of Genomic Similarities and Differences.</title>
        <authorList>
            <person name="Dluhosova J."/>
            <person name="Istvanek J."/>
            <person name="Nedelnik J."/>
            <person name="Repkova J."/>
        </authorList>
    </citation>
    <scope>NUCLEOTIDE SEQUENCE [LARGE SCALE GENOMIC DNA]</scope>
    <source>
        <strain evidence="2">cv. 10/8</strain>
        <tissue evidence="1">Leaf</tissue>
    </source>
</reference>
<name>A0A392S4U3_9FABA</name>
<accession>A0A392S4U3</accession>
<feature type="non-terminal residue" evidence="1">
    <location>
        <position position="1"/>
    </location>
</feature>
<proteinExistence type="predicted"/>